<dbReference type="UniPathway" id="UPA00113">
    <property type="reaction ID" value="UER00532"/>
</dbReference>
<feature type="binding site" evidence="18">
    <location>
        <begin position="389"/>
        <end position="390"/>
    </location>
    <ligand>
        <name>acetyl-CoA</name>
        <dbReference type="ChEBI" id="CHEBI:57288"/>
    </ligand>
</feature>
<dbReference type="InterPro" id="IPR011004">
    <property type="entry name" value="Trimer_LpxA-like_sf"/>
</dbReference>
<name>A0A7G9SKM1_9SPHN</name>
<dbReference type="EC" id="2.3.1.157" evidence="18"/>
<feature type="domain" description="MobA-like NTP transferase" evidence="19">
    <location>
        <begin position="30"/>
        <end position="164"/>
    </location>
</feature>
<dbReference type="GO" id="GO:0009245">
    <property type="term" value="P:lipid A biosynthetic process"/>
    <property type="evidence" value="ECO:0007669"/>
    <property type="project" value="UniProtKB-UniRule"/>
</dbReference>
<dbReference type="CDD" id="cd03353">
    <property type="entry name" value="LbH_GlmU_C"/>
    <property type="match status" value="1"/>
</dbReference>
<dbReference type="GO" id="GO:0016020">
    <property type="term" value="C:membrane"/>
    <property type="evidence" value="ECO:0007669"/>
    <property type="project" value="GOC"/>
</dbReference>
<dbReference type="Pfam" id="PF12804">
    <property type="entry name" value="NTP_transf_3"/>
    <property type="match status" value="1"/>
</dbReference>
<feature type="active site" description="Proton acceptor" evidence="18">
    <location>
        <position position="366"/>
    </location>
</feature>
<comment type="pathway">
    <text evidence="18">Bacterial outer membrane biogenesis; LPS lipid A biosynthesis.</text>
</comment>
<sequence>MRGWRRDGPHAIARKHDRFTEFRRRHPGRGQGTRMRSDTHKVLHPIASRPLLLHLLDRVDGLGADRKIVVVGKGREQVEAAIAGHGAEIAVQAEQRGTGHAVQQAASALKAYEGPVVILYGDTPFVKAQTLTRMLDRLDQDDRPGVVVLASTPPDPLKYGRIILGAGDRIAKMVEFKDASEAERAVRLCNSGMMAVRGADLFRWLDQVGNDNAAGEYYLPDIVNIAGDEGHAAVVIEGDPYETAGVNSRAELAHLELEWQRRRREQVLEEGATLIDPESVWFAYDTKLGRDVTVEPHVVFGPGVKVADGATIHAFSHIDGASIGAGASIGPFARIRPGTRLAARTKVGNFVELKKASVGEGAKVNHLSYVGDAEVGAKANIGAGTITCNYDGFGKHRTVIGAGAFIGSNTALVAPVNVGDGAIVGAGSVITEDVAADSLAVERAEQRGVAGWAKRFRERMTRKATQ</sequence>
<dbReference type="EMBL" id="CP060718">
    <property type="protein sequence ID" value="QNN68396.1"/>
    <property type="molecule type" value="Genomic_DNA"/>
</dbReference>
<evidence type="ECO:0000256" key="12">
    <source>
        <dbReference type="ARBA" id="ARBA00023268"/>
    </source>
</evidence>
<evidence type="ECO:0000256" key="18">
    <source>
        <dbReference type="HAMAP-Rule" id="MF_01631"/>
    </source>
</evidence>
<feature type="binding site" evidence="18">
    <location>
        <position position="41"/>
    </location>
    <ligand>
        <name>UDP-N-acetyl-alpha-D-glucosamine</name>
        <dbReference type="ChEBI" id="CHEBI:57705"/>
    </ligand>
</feature>
<dbReference type="Proteomes" id="UP000515971">
    <property type="component" value="Chromosome"/>
</dbReference>
<evidence type="ECO:0000256" key="14">
    <source>
        <dbReference type="ARBA" id="ARBA00023316"/>
    </source>
</evidence>
<comment type="similarity">
    <text evidence="3 18">In the N-terminal section; belongs to the N-acetylglucosamine-1-phosphate uridyltransferase family.</text>
</comment>
<keyword evidence="9 18" id="KW-0460">Magnesium</keyword>
<evidence type="ECO:0000256" key="11">
    <source>
        <dbReference type="ARBA" id="ARBA00022984"/>
    </source>
</evidence>
<comment type="cofactor">
    <cofactor evidence="18">
        <name>Mg(2+)</name>
        <dbReference type="ChEBI" id="CHEBI:18420"/>
    </cofactor>
    <text evidence="18">Binds 1 Mg(2+) ion per subunit.</text>
</comment>
<evidence type="ECO:0000256" key="1">
    <source>
        <dbReference type="ARBA" id="ARBA00004496"/>
    </source>
</evidence>
<keyword evidence="21" id="KW-1185">Reference proteome</keyword>
<dbReference type="PROSITE" id="PS00101">
    <property type="entry name" value="HEXAPEP_TRANSFERASES"/>
    <property type="match status" value="1"/>
</dbReference>
<dbReference type="UniPathway" id="UPA00973"/>
<dbReference type="GO" id="GO:0000287">
    <property type="term" value="F:magnesium ion binding"/>
    <property type="evidence" value="ECO:0007669"/>
    <property type="project" value="UniProtKB-UniRule"/>
</dbReference>
<feature type="binding site" evidence="18">
    <location>
        <position position="443"/>
    </location>
    <ligand>
        <name>acetyl-CoA</name>
        <dbReference type="ChEBI" id="CHEBI:57288"/>
    </ligand>
</feature>
<dbReference type="PANTHER" id="PTHR43584:SF3">
    <property type="entry name" value="BIFUNCTIONAL PROTEIN GLMU"/>
    <property type="match status" value="1"/>
</dbReference>
<dbReference type="KEGG" id="slut:H9L13_05915"/>
<dbReference type="GO" id="GO:0071555">
    <property type="term" value="P:cell wall organization"/>
    <property type="evidence" value="ECO:0007669"/>
    <property type="project" value="UniProtKB-KW"/>
</dbReference>
<dbReference type="InterPro" id="IPR005882">
    <property type="entry name" value="Bifunctional_GlmU"/>
</dbReference>
<feature type="binding site" evidence="18">
    <location>
        <position position="354"/>
    </location>
    <ligand>
        <name>UDP-N-acetyl-alpha-D-glucosamine</name>
        <dbReference type="ChEBI" id="CHEBI:57705"/>
    </ligand>
</feature>
<dbReference type="InterPro" id="IPR001451">
    <property type="entry name" value="Hexapep"/>
</dbReference>
<feature type="region of interest" description="Pyrophosphorylase" evidence="18">
    <location>
        <begin position="1"/>
        <end position="249"/>
    </location>
</feature>
<evidence type="ECO:0000256" key="16">
    <source>
        <dbReference type="ARBA" id="ARBA00048493"/>
    </source>
</evidence>
<dbReference type="Pfam" id="PF00132">
    <property type="entry name" value="Hexapep"/>
    <property type="match status" value="2"/>
</dbReference>
<dbReference type="GO" id="GO:0009252">
    <property type="term" value="P:peptidoglycan biosynthetic process"/>
    <property type="evidence" value="ECO:0007669"/>
    <property type="project" value="UniProtKB-UniRule"/>
</dbReference>
<feature type="binding site" evidence="18">
    <location>
        <position position="122"/>
    </location>
    <ligand>
        <name>Mg(2+)</name>
        <dbReference type="ChEBI" id="CHEBI:18420"/>
    </ligand>
</feature>
<keyword evidence="11 18" id="KW-0573">Peptidoglycan synthesis</keyword>
<feature type="binding site" evidence="18">
    <location>
        <position position="336"/>
    </location>
    <ligand>
        <name>UDP-N-acetyl-alpha-D-glucosamine</name>
        <dbReference type="ChEBI" id="CHEBI:57705"/>
    </ligand>
</feature>
<keyword evidence="5 18" id="KW-0808">Transferase</keyword>
<dbReference type="PANTHER" id="PTHR43584">
    <property type="entry name" value="NUCLEOTIDYL TRANSFERASE"/>
    <property type="match status" value="1"/>
</dbReference>
<comment type="pathway">
    <text evidence="18">Nucleotide-sugar biosynthesis; UDP-N-acetyl-alpha-D-glucosamine biosynthesis; UDP-N-acetyl-alpha-D-glucosamine from N-acetyl-alpha-D-glucosamine 1-phosphate: step 1/1.</text>
</comment>
<gene>
    <name evidence="18 20" type="primary">glmU</name>
    <name evidence="20" type="ORF">H9L13_05915</name>
</gene>
<keyword evidence="4 18" id="KW-0963">Cytoplasm</keyword>
<feature type="binding site" evidence="18">
    <location>
        <position position="369"/>
    </location>
    <ligand>
        <name>UDP-N-acetyl-alpha-D-glucosamine</name>
        <dbReference type="ChEBI" id="CHEBI:57705"/>
    </ligand>
</feature>
<dbReference type="InterPro" id="IPR029044">
    <property type="entry name" value="Nucleotide-diphossugar_trans"/>
</dbReference>
<evidence type="ECO:0000256" key="6">
    <source>
        <dbReference type="ARBA" id="ARBA00022695"/>
    </source>
</evidence>
<evidence type="ECO:0000256" key="15">
    <source>
        <dbReference type="ARBA" id="ARBA00048247"/>
    </source>
</evidence>
<keyword evidence="14 18" id="KW-0961">Cell wall biogenesis/degradation</keyword>
<feature type="binding site" evidence="18">
    <location>
        <position position="380"/>
    </location>
    <ligand>
        <name>UDP-N-acetyl-alpha-D-glucosamine</name>
        <dbReference type="ChEBI" id="CHEBI:57705"/>
    </ligand>
</feature>
<keyword evidence="8 18" id="KW-0677">Repeat</keyword>
<keyword evidence="10 18" id="KW-0133">Cell shape</keyword>
<keyword evidence="13 18" id="KW-0012">Acyltransferase</keyword>
<dbReference type="InterPro" id="IPR038009">
    <property type="entry name" value="GlmU_C_LbH"/>
</dbReference>
<comment type="subcellular location">
    <subcellularLocation>
        <location evidence="1 18">Cytoplasm</location>
    </subcellularLocation>
</comment>
<dbReference type="EC" id="2.7.7.23" evidence="18"/>
<dbReference type="SUPFAM" id="SSF53448">
    <property type="entry name" value="Nucleotide-diphospho-sugar transferases"/>
    <property type="match status" value="1"/>
</dbReference>
<evidence type="ECO:0000256" key="4">
    <source>
        <dbReference type="ARBA" id="ARBA00022490"/>
    </source>
</evidence>
<dbReference type="Gene3D" id="3.90.550.10">
    <property type="entry name" value="Spore Coat Polysaccharide Biosynthesis Protein SpsA, Chain A"/>
    <property type="match status" value="1"/>
</dbReference>
<comment type="catalytic activity">
    <reaction evidence="16 18">
        <text>N-acetyl-alpha-D-glucosamine 1-phosphate + UTP + H(+) = UDP-N-acetyl-alpha-D-glucosamine + diphosphate</text>
        <dbReference type="Rhea" id="RHEA:13509"/>
        <dbReference type="ChEBI" id="CHEBI:15378"/>
        <dbReference type="ChEBI" id="CHEBI:33019"/>
        <dbReference type="ChEBI" id="CHEBI:46398"/>
        <dbReference type="ChEBI" id="CHEBI:57705"/>
        <dbReference type="ChEBI" id="CHEBI:57776"/>
        <dbReference type="EC" id="2.7.7.23"/>
    </reaction>
</comment>
<feature type="binding site" evidence="18">
    <location>
        <position position="190"/>
    </location>
    <ligand>
        <name>UDP-N-acetyl-alpha-D-glucosamine</name>
        <dbReference type="ChEBI" id="CHEBI:57705"/>
    </ligand>
</feature>
<feature type="binding site" evidence="18">
    <location>
        <position position="383"/>
    </location>
    <ligand>
        <name>acetyl-CoA</name>
        <dbReference type="ChEBI" id="CHEBI:57288"/>
    </ligand>
</feature>
<keyword evidence="7 18" id="KW-0479">Metal-binding</keyword>
<feature type="binding site" evidence="18">
    <location>
        <position position="175"/>
    </location>
    <ligand>
        <name>UDP-N-acetyl-alpha-D-glucosamine</name>
        <dbReference type="ChEBI" id="CHEBI:57705"/>
    </ligand>
</feature>
<feature type="region of interest" description="N-acetyltransferase" evidence="18">
    <location>
        <begin position="271"/>
        <end position="466"/>
    </location>
</feature>
<dbReference type="InterPro" id="IPR018357">
    <property type="entry name" value="Hexapep_transf_CS"/>
</dbReference>
<evidence type="ECO:0000313" key="21">
    <source>
        <dbReference type="Proteomes" id="UP000515971"/>
    </source>
</evidence>
<feature type="region of interest" description="Linker" evidence="18">
    <location>
        <begin position="250"/>
        <end position="270"/>
    </location>
</feature>
<proteinExistence type="inferred from homology"/>
<dbReference type="GO" id="GO:0005737">
    <property type="term" value="C:cytoplasm"/>
    <property type="evidence" value="ECO:0007669"/>
    <property type="project" value="UniProtKB-SubCell"/>
</dbReference>
<evidence type="ECO:0000313" key="20">
    <source>
        <dbReference type="EMBL" id="QNN68396.1"/>
    </source>
</evidence>
<dbReference type="InterPro" id="IPR025877">
    <property type="entry name" value="MobA-like_NTP_Trfase"/>
</dbReference>
<evidence type="ECO:0000256" key="10">
    <source>
        <dbReference type="ARBA" id="ARBA00022960"/>
    </source>
</evidence>
<dbReference type="InterPro" id="IPR050065">
    <property type="entry name" value="GlmU-like"/>
</dbReference>
<evidence type="ECO:0000259" key="19">
    <source>
        <dbReference type="Pfam" id="PF12804"/>
    </source>
</evidence>
<accession>A0A7G9SKM1</accession>
<feature type="binding site" evidence="18">
    <location>
        <position position="426"/>
    </location>
    <ligand>
        <name>acetyl-CoA</name>
        <dbReference type="ChEBI" id="CHEBI:57288"/>
    </ligand>
</feature>
<evidence type="ECO:0000256" key="7">
    <source>
        <dbReference type="ARBA" id="ARBA00022723"/>
    </source>
</evidence>
<evidence type="ECO:0000256" key="9">
    <source>
        <dbReference type="ARBA" id="ARBA00022842"/>
    </source>
</evidence>
<dbReference type="CDD" id="cd02540">
    <property type="entry name" value="GT2_GlmU_N_bac"/>
    <property type="match status" value="1"/>
</dbReference>
<feature type="binding site" evidence="18">
    <location>
        <position position="247"/>
    </location>
    <ligand>
        <name>UDP-N-acetyl-alpha-D-glucosamine</name>
        <dbReference type="ChEBI" id="CHEBI:57705"/>
    </ligand>
</feature>
<comment type="function">
    <text evidence="17 18">Catalyzes the last two sequential reactions in the de novo biosynthetic pathway for UDP-N-acetylglucosamine (UDP-GlcNAc). The C-terminal domain catalyzes the transfer of acetyl group from acetyl coenzyme A to glucosamine-1-phosphate (GlcN-1-P) to produce N-acetylglucosamine-1-phosphate (GlcNAc-1-P), which is converted into UDP-GlcNAc by the transfer of uridine 5-monophosphate (from uridine 5-triphosphate), a reaction catalyzed by the N-terminal domain.</text>
</comment>
<comment type="similarity">
    <text evidence="2 18">In the C-terminal section; belongs to the transferase hexapeptide repeat family.</text>
</comment>
<comment type="subunit">
    <text evidence="18">Homotrimer.</text>
</comment>
<dbReference type="GO" id="GO:0006048">
    <property type="term" value="P:UDP-N-acetylglucosamine biosynthetic process"/>
    <property type="evidence" value="ECO:0007669"/>
    <property type="project" value="UniProtKB-UniPathway"/>
</dbReference>
<dbReference type="HAMAP" id="MF_01631">
    <property type="entry name" value="GlmU"/>
    <property type="match status" value="1"/>
</dbReference>
<evidence type="ECO:0000256" key="3">
    <source>
        <dbReference type="ARBA" id="ARBA00007947"/>
    </source>
</evidence>
<feature type="binding site" evidence="18">
    <location>
        <position position="408"/>
    </location>
    <ligand>
        <name>acetyl-CoA</name>
        <dbReference type="ChEBI" id="CHEBI:57288"/>
    </ligand>
</feature>
<feature type="binding site" evidence="18">
    <location>
        <begin position="97"/>
        <end position="98"/>
    </location>
    <ligand>
        <name>UDP-N-acetyl-alpha-D-glucosamine</name>
        <dbReference type="ChEBI" id="CHEBI:57705"/>
    </ligand>
</feature>
<dbReference type="NCBIfam" id="NF010933">
    <property type="entry name" value="PRK14353.1"/>
    <property type="match status" value="1"/>
</dbReference>
<evidence type="ECO:0000256" key="5">
    <source>
        <dbReference type="ARBA" id="ARBA00022679"/>
    </source>
</evidence>
<keyword evidence="6 18" id="KW-0548">Nucleotidyltransferase</keyword>
<evidence type="ECO:0000256" key="17">
    <source>
        <dbReference type="ARBA" id="ARBA00049628"/>
    </source>
</evidence>
<dbReference type="GO" id="GO:0008360">
    <property type="term" value="P:regulation of cell shape"/>
    <property type="evidence" value="ECO:0007669"/>
    <property type="project" value="UniProtKB-KW"/>
</dbReference>
<feature type="binding site" evidence="18">
    <location>
        <position position="160"/>
    </location>
    <ligand>
        <name>UDP-N-acetyl-alpha-D-glucosamine</name>
        <dbReference type="ChEBI" id="CHEBI:57705"/>
    </ligand>
</feature>
<comment type="caution">
    <text evidence="18">Lacks conserved residue(s) required for the propagation of feature annotation.</text>
</comment>
<dbReference type="GO" id="GO:0000902">
    <property type="term" value="P:cell morphogenesis"/>
    <property type="evidence" value="ECO:0007669"/>
    <property type="project" value="UniProtKB-UniRule"/>
</dbReference>
<comment type="pathway">
    <text evidence="18">Nucleotide-sugar biosynthesis; UDP-N-acetyl-alpha-D-glucosamine biosynthesis; N-acetyl-alpha-D-glucosamine 1-phosphate from alpha-D-glucosamine 6-phosphate (route II): step 2/2.</text>
</comment>
<evidence type="ECO:0000256" key="13">
    <source>
        <dbReference type="ARBA" id="ARBA00023315"/>
    </source>
</evidence>
<evidence type="ECO:0000256" key="8">
    <source>
        <dbReference type="ARBA" id="ARBA00022737"/>
    </source>
</evidence>
<feature type="binding site" evidence="18">
    <location>
        <position position="92"/>
    </location>
    <ligand>
        <name>UDP-N-acetyl-alpha-D-glucosamine</name>
        <dbReference type="ChEBI" id="CHEBI:57705"/>
    </ligand>
</feature>
<dbReference type="NCBIfam" id="TIGR01173">
    <property type="entry name" value="glmU"/>
    <property type="match status" value="1"/>
</dbReference>
<keyword evidence="12 18" id="KW-0511">Multifunctional enzyme</keyword>
<dbReference type="GO" id="GO:0003977">
    <property type="term" value="F:UDP-N-acetylglucosamine diphosphorylase activity"/>
    <property type="evidence" value="ECO:0007669"/>
    <property type="project" value="UniProtKB-UniRule"/>
</dbReference>
<evidence type="ECO:0000256" key="2">
    <source>
        <dbReference type="ARBA" id="ARBA00007707"/>
    </source>
</evidence>
<dbReference type="Gene3D" id="2.160.10.10">
    <property type="entry name" value="Hexapeptide repeat proteins"/>
    <property type="match status" value="1"/>
</dbReference>
<feature type="binding site" evidence="18">
    <location>
        <position position="247"/>
    </location>
    <ligand>
        <name>Mg(2+)</name>
        <dbReference type="ChEBI" id="CHEBI:18420"/>
    </ligand>
</feature>
<dbReference type="SUPFAM" id="SSF51161">
    <property type="entry name" value="Trimeric LpxA-like enzymes"/>
    <property type="match status" value="1"/>
</dbReference>
<dbReference type="GO" id="GO:0019134">
    <property type="term" value="F:glucosamine-1-phosphate N-acetyltransferase activity"/>
    <property type="evidence" value="ECO:0007669"/>
    <property type="project" value="UniProtKB-UniRule"/>
</dbReference>
<protein>
    <recommendedName>
        <fullName evidence="18">Bifunctional protein GlmU</fullName>
    </recommendedName>
    <domain>
        <recommendedName>
            <fullName evidence="18">UDP-N-acetylglucosamine pyrophosphorylase</fullName>
            <ecNumber evidence="18">2.7.7.23</ecNumber>
        </recommendedName>
        <alternativeName>
            <fullName evidence="18">N-acetylglucosamine-1-phosphate uridyltransferase</fullName>
        </alternativeName>
    </domain>
    <domain>
        <recommendedName>
            <fullName evidence="18">Glucosamine-1-phosphate N-acetyltransferase</fullName>
            <ecNumber evidence="18">2.3.1.157</ecNumber>
        </recommendedName>
    </domain>
</protein>
<dbReference type="AlphaFoldDB" id="A0A7G9SKM1"/>
<reference evidence="20 21" key="1">
    <citation type="submission" date="2020-08" db="EMBL/GenBank/DDBJ databases">
        <title>Genome sequence of Sphingomonas lutea KCTC 23642T.</title>
        <authorList>
            <person name="Hyun D.-W."/>
            <person name="Bae J.-W."/>
        </authorList>
    </citation>
    <scope>NUCLEOTIDE SEQUENCE [LARGE SCALE GENOMIC DNA]</scope>
    <source>
        <strain evidence="20 21">KCTC 23642</strain>
    </source>
</reference>
<comment type="catalytic activity">
    <reaction evidence="15 18">
        <text>alpha-D-glucosamine 1-phosphate + acetyl-CoA = N-acetyl-alpha-D-glucosamine 1-phosphate + CoA + H(+)</text>
        <dbReference type="Rhea" id="RHEA:13725"/>
        <dbReference type="ChEBI" id="CHEBI:15378"/>
        <dbReference type="ChEBI" id="CHEBI:57287"/>
        <dbReference type="ChEBI" id="CHEBI:57288"/>
        <dbReference type="ChEBI" id="CHEBI:57776"/>
        <dbReference type="ChEBI" id="CHEBI:58516"/>
        <dbReference type="EC" id="2.3.1.157"/>
    </reaction>
</comment>
<organism evidence="20 21">
    <name type="scientific">Sphingomonas lutea</name>
    <dbReference type="NCBI Taxonomy" id="1045317"/>
    <lineage>
        <taxon>Bacteria</taxon>
        <taxon>Pseudomonadati</taxon>
        <taxon>Pseudomonadota</taxon>
        <taxon>Alphaproteobacteria</taxon>
        <taxon>Sphingomonadales</taxon>
        <taxon>Sphingomonadaceae</taxon>
        <taxon>Sphingomonas</taxon>
    </lineage>
</organism>
<feature type="binding site" evidence="18">
    <location>
        <begin position="120"/>
        <end position="122"/>
    </location>
    <ligand>
        <name>UDP-N-acetyl-alpha-D-glucosamine</name>
        <dbReference type="ChEBI" id="CHEBI:57705"/>
    </ligand>
</feature>